<dbReference type="InterPro" id="IPR036735">
    <property type="entry name" value="NGN_dom_sf"/>
</dbReference>
<protein>
    <submittedName>
        <fullName evidence="3">UpdY protein</fullName>
    </submittedName>
</protein>
<dbReference type="AlphaFoldDB" id="A0A096AU45"/>
<dbReference type="Proteomes" id="UP000029538">
    <property type="component" value="Unassembled WGS sequence"/>
</dbReference>
<evidence type="ECO:0000259" key="2">
    <source>
        <dbReference type="Pfam" id="PF02357"/>
    </source>
</evidence>
<dbReference type="GO" id="GO:0006354">
    <property type="term" value="P:DNA-templated transcription elongation"/>
    <property type="evidence" value="ECO:0007669"/>
    <property type="project" value="InterPro"/>
</dbReference>
<organism evidence="3 4">
    <name type="scientific">Prevotella disiens DNF00882</name>
    <dbReference type="NCBI Taxonomy" id="1401075"/>
    <lineage>
        <taxon>Bacteria</taxon>
        <taxon>Pseudomonadati</taxon>
        <taxon>Bacteroidota</taxon>
        <taxon>Bacteroidia</taxon>
        <taxon>Bacteroidales</taxon>
        <taxon>Prevotellaceae</taxon>
        <taxon>Prevotella</taxon>
    </lineage>
</organism>
<dbReference type="Gene3D" id="3.30.70.940">
    <property type="entry name" value="NusG, N-terminal domain"/>
    <property type="match status" value="1"/>
</dbReference>
<comment type="caution">
    <text evidence="3">The sequence shown here is derived from an EMBL/GenBank/DDBJ whole genome shotgun (WGS) entry which is preliminary data.</text>
</comment>
<dbReference type="SUPFAM" id="SSF82679">
    <property type="entry name" value="N-utilization substance G protein NusG, N-terminal domain"/>
    <property type="match status" value="1"/>
</dbReference>
<evidence type="ECO:0000313" key="4">
    <source>
        <dbReference type="Proteomes" id="UP000029538"/>
    </source>
</evidence>
<name>A0A096AU45_9BACT</name>
<gene>
    <name evidence="3" type="ORF">HMPREF0654_00580</name>
</gene>
<accession>A0A096AU45</accession>
<proteinExistence type="predicted"/>
<dbReference type="Pfam" id="PF02357">
    <property type="entry name" value="NusG"/>
    <property type="match status" value="1"/>
</dbReference>
<reference evidence="3 4" key="1">
    <citation type="submission" date="2014-07" db="EMBL/GenBank/DDBJ databases">
        <authorList>
            <person name="McCorrison J."/>
            <person name="Sanka R."/>
            <person name="Torralba M."/>
            <person name="Gillis M."/>
            <person name="Haft D.H."/>
            <person name="Methe B."/>
            <person name="Sutton G."/>
            <person name="Nelson K.E."/>
        </authorList>
    </citation>
    <scope>NUCLEOTIDE SEQUENCE [LARGE SCALE GENOMIC DNA]</scope>
    <source>
        <strain evidence="3 4">DNF00882</strain>
    </source>
</reference>
<evidence type="ECO:0000256" key="1">
    <source>
        <dbReference type="ARBA" id="ARBA00023163"/>
    </source>
</evidence>
<feature type="domain" description="NusG-like N-terminal" evidence="2">
    <location>
        <begin position="17"/>
        <end position="117"/>
    </location>
</feature>
<sequence>MDNSQNKYSDNIVDDGKPWYAIRLYSLKLDEIETFFHEKGMETFSPKQIVTEEDKNGRIRKSLKPVVRNLIFVKKDMEDKAIKKVIYESNFKMSVFTKAEDKNQYSLIPSEEMYEFRLMCNPEISLRKFISSEEAQLKEGEEVYVKFGLLKGLKGKLVRSSKKYYLLKEIPGIGVMMKVTKWCCVPLSEMKKS</sequence>
<dbReference type="EMBL" id="JRNR01000002">
    <property type="protein sequence ID" value="KGF50608.1"/>
    <property type="molecule type" value="Genomic_DNA"/>
</dbReference>
<evidence type="ECO:0000313" key="3">
    <source>
        <dbReference type="EMBL" id="KGF50608.1"/>
    </source>
</evidence>
<dbReference type="NCBIfam" id="NF033644">
    <property type="entry name" value="antiterm_UpxY"/>
    <property type="match status" value="1"/>
</dbReference>
<keyword evidence="1" id="KW-0804">Transcription</keyword>
<dbReference type="CDD" id="cd09895">
    <property type="entry name" value="NGN_SP_UpxY"/>
    <property type="match status" value="1"/>
</dbReference>
<dbReference type="RefSeq" id="WP_036881926.1">
    <property type="nucleotide sequence ID" value="NZ_JRNR01000002.1"/>
</dbReference>
<dbReference type="InterPro" id="IPR006645">
    <property type="entry name" value="NGN-like_dom"/>
</dbReference>